<accession>E4XYQ3</accession>
<protein>
    <submittedName>
        <fullName evidence="1">Uncharacterized protein</fullName>
    </submittedName>
</protein>
<evidence type="ECO:0000313" key="2">
    <source>
        <dbReference type="Proteomes" id="UP000001307"/>
    </source>
</evidence>
<gene>
    <name evidence="1" type="ORF">GSOID_T00009839001</name>
</gene>
<reference evidence="1" key="1">
    <citation type="journal article" date="2010" name="Science">
        <title>Plasticity of animal genome architecture unmasked by rapid evolution of a pelagic tunicate.</title>
        <authorList>
            <person name="Denoeud F."/>
            <person name="Henriet S."/>
            <person name="Mungpakdee S."/>
            <person name="Aury J.M."/>
            <person name="Da Silva C."/>
            <person name="Brinkmann H."/>
            <person name="Mikhaleva J."/>
            <person name="Olsen L.C."/>
            <person name="Jubin C."/>
            <person name="Canestro C."/>
            <person name="Bouquet J.M."/>
            <person name="Danks G."/>
            <person name="Poulain J."/>
            <person name="Campsteijn C."/>
            <person name="Adamski M."/>
            <person name="Cross I."/>
            <person name="Yadetie F."/>
            <person name="Muffato M."/>
            <person name="Louis A."/>
            <person name="Butcher S."/>
            <person name="Tsagkogeorga G."/>
            <person name="Konrad A."/>
            <person name="Singh S."/>
            <person name="Jensen M.F."/>
            <person name="Cong E.H."/>
            <person name="Eikeseth-Otteraa H."/>
            <person name="Noel B."/>
            <person name="Anthouard V."/>
            <person name="Porcel B.M."/>
            <person name="Kachouri-Lafond R."/>
            <person name="Nishino A."/>
            <person name="Ugolini M."/>
            <person name="Chourrout P."/>
            <person name="Nishida H."/>
            <person name="Aasland R."/>
            <person name="Huzurbazar S."/>
            <person name="Westhof E."/>
            <person name="Delsuc F."/>
            <person name="Lehrach H."/>
            <person name="Reinhardt R."/>
            <person name="Weissenbach J."/>
            <person name="Roy S.W."/>
            <person name="Artiguenave F."/>
            <person name="Postlethwait J.H."/>
            <person name="Manak J.R."/>
            <person name="Thompson E.M."/>
            <person name="Jaillon O."/>
            <person name="Du Pasquier L."/>
            <person name="Boudinot P."/>
            <person name="Liberles D.A."/>
            <person name="Volff J.N."/>
            <person name="Philippe H."/>
            <person name="Lenhard B."/>
            <person name="Roest Crollius H."/>
            <person name="Wincker P."/>
            <person name="Chourrout D."/>
        </authorList>
    </citation>
    <scope>NUCLEOTIDE SEQUENCE [LARGE SCALE GENOMIC DNA]</scope>
</reference>
<evidence type="ECO:0000313" key="1">
    <source>
        <dbReference type="EMBL" id="CBY14765.1"/>
    </source>
</evidence>
<dbReference type="EMBL" id="FN653343">
    <property type="protein sequence ID" value="CBY14765.1"/>
    <property type="molecule type" value="Genomic_DNA"/>
</dbReference>
<name>E4XYQ3_OIKDI</name>
<dbReference type="InParanoid" id="E4XYQ3"/>
<dbReference type="Proteomes" id="UP000001307">
    <property type="component" value="Unassembled WGS sequence"/>
</dbReference>
<feature type="non-terminal residue" evidence="1">
    <location>
        <position position="1"/>
    </location>
</feature>
<keyword evidence="2" id="KW-1185">Reference proteome</keyword>
<organism evidence="1">
    <name type="scientific">Oikopleura dioica</name>
    <name type="common">Tunicate</name>
    <dbReference type="NCBI Taxonomy" id="34765"/>
    <lineage>
        <taxon>Eukaryota</taxon>
        <taxon>Metazoa</taxon>
        <taxon>Chordata</taxon>
        <taxon>Tunicata</taxon>
        <taxon>Appendicularia</taxon>
        <taxon>Copelata</taxon>
        <taxon>Oikopleuridae</taxon>
        <taxon>Oikopleura</taxon>
    </lineage>
</organism>
<dbReference type="AlphaFoldDB" id="E4XYQ3"/>
<proteinExistence type="predicted"/>
<sequence>APTAITINPVTVNTVNTPKAEVKTGEVVATEIKSDFTTNVDMSDLCKTTWQSICHLDFVQDACPESCPKNIV</sequence>